<evidence type="ECO:0000256" key="7">
    <source>
        <dbReference type="ARBA" id="ARBA00034138"/>
    </source>
</evidence>
<evidence type="ECO:0000256" key="6">
    <source>
        <dbReference type="ARBA" id="ARBA00034115"/>
    </source>
</evidence>
<dbReference type="RefSeq" id="WP_132125648.1">
    <property type="nucleotide sequence ID" value="NZ_SLWS01000017.1"/>
</dbReference>
<dbReference type="InterPro" id="IPR000182">
    <property type="entry name" value="GNAT_dom"/>
</dbReference>
<evidence type="ECO:0000313" key="12">
    <source>
        <dbReference type="Proteomes" id="UP000295680"/>
    </source>
</evidence>
<keyword evidence="3" id="KW-0210">Decarboxylase</keyword>
<dbReference type="CDD" id="cd00622">
    <property type="entry name" value="PLPDE_III_ODC"/>
    <property type="match status" value="1"/>
</dbReference>
<dbReference type="PANTHER" id="PTHR11482">
    <property type="entry name" value="ARGININE/DIAMINOPIMELATE/ORNITHINE DECARBOXYLASE"/>
    <property type="match status" value="1"/>
</dbReference>
<dbReference type="PRINTS" id="PR01179">
    <property type="entry name" value="ODADCRBXLASE"/>
</dbReference>
<evidence type="ECO:0000313" key="11">
    <source>
        <dbReference type="EMBL" id="TCO47353.1"/>
    </source>
</evidence>
<dbReference type="FunFam" id="3.20.20.10:FF:000008">
    <property type="entry name" value="Ornithine decarboxylase"/>
    <property type="match status" value="1"/>
</dbReference>
<dbReference type="AlphaFoldDB" id="A0A4R2IQ43"/>
<keyword evidence="4 9" id="KW-0663">Pyridoxal phosphate</keyword>
<evidence type="ECO:0000256" key="4">
    <source>
        <dbReference type="ARBA" id="ARBA00022898"/>
    </source>
</evidence>
<evidence type="ECO:0000256" key="1">
    <source>
        <dbReference type="ARBA" id="ARBA00001933"/>
    </source>
</evidence>
<dbReference type="OrthoDB" id="9802241at2"/>
<feature type="domain" description="N-acetyltransferase" evidence="10">
    <location>
        <begin position="383"/>
        <end position="543"/>
    </location>
</feature>
<dbReference type="Gene3D" id="3.40.630.30">
    <property type="match status" value="1"/>
</dbReference>
<evidence type="ECO:0000256" key="8">
    <source>
        <dbReference type="ARBA" id="ARBA00049127"/>
    </source>
</evidence>
<evidence type="ECO:0000256" key="9">
    <source>
        <dbReference type="PIRSR" id="PIRSR600183-50"/>
    </source>
</evidence>
<keyword evidence="12" id="KW-1185">Reference proteome</keyword>
<dbReference type="InterPro" id="IPR009006">
    <property type="entry name" value="Ala_racemase/Decarboxylase_C"/>
</dbReference>
<dbReference type="CDD" id="cd04301">
    <property type="entry name" value="NAT_SF"/>
    <property type="match status" value="1"/>
</dbReference>
<dbReference type="InterPro" id="IPR022644">
    <property type="entry name" value="De-COase2_N"/>
</dbReference>
<evidence type="ECO:0000256" key="3">
    <source>
        <dbReference type="ARBA" id="ARBA00022793"/>
    </source>
</evidence>
<evidence type="ECO:0000259" key="10">
    <source>
        <dbReference type="PROSITE" id="PS51186"/>
    </source>
</evidence>
<evidence type="ECO:0000256" key="2">
    <source>
        <dbReference type="ARBA" id="ARBA00008872"/>
    </source>
</evidence>
<proteinExistence type="inferred from homology"/>
<dbReference type="GO" id="GO:0004586">
    <property type="term" value="F:ornithine decarboxylase activity"/>
    <property type="evidence" value="ECO:0007669"/>
    <property type="project" value="UniProtKB-EC"/>
</dbReference>
<feature type="active site" description="Proton donor" evidence="9">
    <location>
        <position position="326"/>
    </location>
</feature>
<reference evidence="11 12" key="1">
    <citation type="submission" date="2019-03" db="EMBL/GenBank/DDBJ databases">
        <title>Genomic Encyclopedia of Type Strains, Phase IV (KMG-IV): sequencing the most valuable type-strain genomes for metagenomic binning, comparative biology and taxonomic classification.</title>
        <authorList>
            <person name="Goeker M."/>
        </authorList>
    </citation>
    <scope>NUCLEOTIDE SEQUENCE [LARGE SCALE GENOMIC DNA]</scope>
    <source>
        <strain evidence="11 12">DSM 45934</strain>
    </source>
</reference>
<dbReference type="Proteomes" id="UP000295680">
    <property type="component" value="Unassembled WGS sequence"/>
</dbReference>
<dbReference type="PRINTS" id="PR01182">
    <property type="entry name" value="ORNDCRBXLASE"/>
</dbReference>
<dbReference type="InterPro" id="IPR016181">
    <property type="entry name" value="Acyl_CoA_acyltransferase"/>
</dbReference>
<dbReference type="SUPFAM" id="SSF51419">
    <property type="entry name" value="PLP-binding barrel"/>
    <property type="match status" value="1"/>
</dbReference>
<dbReference type="Gene3D" id="2.40.37.10">
    <property type="entry name" value="Lyase, Ornithine Decarboxylase, Chain A, domain 1"/>
    <property type="match status" value="1"/>
</dbReference>
<comment type="similarity">
    <text evidence="2">Belongs to the Orn/Lys/Arg decarboxylase class-II family.</text>
</comment>
<dbReference type="Pfam" id="PF00583">
    <property type="entry name" value="Acetyltransf_1"/>
    <property type="match status" value="1"/>
</dbReference>
<accession>A0A4R2IQ43</accession>
<comment type="cofactor">
    <cofactor evidence="1 9">
        <name>pyridoxal 5'-phosphate</name>
        <dbReference type="ChEBI" id="CHEBI:597326"/>
    </cofactor>
</comment>
<dbReference type="GO" id="GO:0016747">
    <property type="term" value="F:acyltransferase activity, transferring groups other than amino-acyl groups"/>
    <property type="evidence" value="ECO:0007669"/>
    <property type="project" value="InterPro"/>
</dbReference>
<keyword evidence="5" id="KW-0456">Lyase</keyword>
<dbReference type="InterPro" id="IPR000183">
    <property type="entry name" value="Orn/DAP/Arg_de-COase"/>
</dbReference>
<dbReference type="GO" id="GO:0005737">
    <property type="term" value="C:cytoplasm"/>
    <property type="evidence" value="ECO:0007669"/>
    <property type="project" value="TreeGrafter"/>
</dbReference>
<comment type="caution">
    <text evidence="11">The sequence shown here is derived from an EMBL/GenBank/DDBJ whole genome shotgun (WGS) entry which is preliminary data.</text>
</comment>
<comment type="pathway">
    <text evidence="6">Amine and polyamine biosynthesis; putrescine biosynthesis via L-ornithine pathway; putrescine from L-ornithine: step 1/1.</text>
</comment>
<dbReference type="PANTHER" id="PTHR11482:SF6">
    <property type="entry name" value="ORNITHINE DECARBOXYLASE 1-RELATED"/>
    <property type="match status" value="1"/>
</dbReference>
<protein>
    <recommendedName>
        <fullName evidence="7">ornithine decarboxylase</fullName>
        <ecNumber evidence="7">4.1.1.17</ecNumber>
    </recommendedName>
</protein>
<comment type="catalytic activity">
    <reaction evidence="8">
        <text>L-ornithine + H(+) = putrescine + CO2</text>
        <dbReference type="Rhea" id="RHEA:22964"/>
        <dbReference type="ChEBI" id="CHEBI:15378"/>
        <dbReference type="ChEBI" id="CHEBI:16526"/>
        <dbReference type="ChEBI" id="CHEBI:46911"/>
        <dbReference type="ChEBI" id="CHEBI:326268"/>
        <dbReference type="EC" id="4.1.1.17"/>
    </reaction>
</comment>
<dbReference type="SUPFAM" id="SSF50621">
    <property type="entry name" value="Alanine racemase C-terminal domain-like"/>
    <property type="match status" value="1"/>
</dbReference>
<dbReference type="Gene3D" id="3.20.20.10">
    <property type="entry name" value="Alanine racemase"/>
    <property type="match status" value="1"/>
</dbReference>
<dbReference type="Pfam" id="PF02784">
    <property type="entry name" value="Orn_Arg_deC_N"/>
    <property type="match status" value="1"/>
</dbReference>
<dbReference type="SUPFAM" id="SSF55729">
    <property type="entry name" value="Acyl-CoA N-acyltransferases (Nat)"/>
    <property type="match status" value="1"/>
</dbReference>
<sequence>MRGNARLRAALAAAAEDQIVFDLAGIEEQYDSLTSALPGVAIRFAMKACPVDEVLAGLAAKGAGFDAASPNEIAQALRTGVPVAEVHYGNTIKSDENIAAAYRMGIRDFATDSVEDVTAIAEHAPASRVFCRVATSGTGALWGLSHKCGCSGLDAVHVLDTARTLGLTPAGLSVHVGSQQMTVDAWHEAFDDLAEVIAALGERGIVLDHVNLGGGLPALGYLDRRGRPLEPPIDGMFAAIRAGMRRLREVSPGRLDFVLEPGRHLVADHGAIRAHVSRLSVRHQPWLYLSCGKFNGLYEIDQLRYRLVFPTHTGERIPAVIAGPTCDSDDSFGHEHSLVEVPKAVASGDPVWILSCGAYSTSYTTEGFNGFDPLPRKVVYDVYSIRQIRRDDWDGIVQLESRTYSEKALSEGRAALESRARSSPATCFVLDVDEQLAGYVLALPYPMFRCPDLTEVEQRPFDSRNLHLHDLVIADRFRGGGLASQLLGHLTDTARSNRYERMSLVAVAGSDAFWSANGFRAHSEVPLPRGYGDDAVYMSRSLLPKG</sequence>
<evidence type="ECO:0000256" key="5">
    <source>
        <dbReference type="ARBA" id="ARBA00023239"/>
    </source>
</evidence>
<name>A0A4R2IQ43_9PSEU</name>
<dbReference type="EMBL" id="SLWS01000017">
    <property type="protein sequence ID" value="TCO47353.1"/>
    <property type="molecule type" value="Genomic_DNA"/>
</dbReference>
<gene>
    <name evidence="11" type="ORF">EV192_11793</name>
</gene>
<organism evidence="11 12">
    <name type="scientific">Actinocrispum wychmicini</name>
    <dbReference type="NCBI Taxonomy" id="1213861"/>
    <lineage>
        <taxon>Bacteria</taxon>
        <taxon>Bacillati</taxon>
        <taxon>Actinomycetota</taxon>
        <taxon>Actinomycetes</taxon>
        <taxon>Pseudonocardiales</taxon>
        <taxon>Pseudonocardiaceae</taxon>
        <taxon>Actinocrispum</taxon>
    </lineage>
</organism>
<dbReference type="InterPro" id="IPR022653">
    <property type="entry name" value="De-COase2_pyr-phos_BS"/>
</dbReference>
<dbReference type="PROSITE" id="PS00878">
    <property type="entry name" value="ODR_DC_2_1"/>
    <property type="match status" value="1"/>
</dbReference>
<dbReference type="InterPro" id="IPR002433">
    <property type="entry name" value="Orn_de-COase"/>
</dbReference>
<feature type="modified residue" description="N6-(pyridoxal phosphate)lysine" evidence="9">
    <location>
        <position position="47"/>
    </location>
</feature>
<dbReference type="GO" id="GO:0033387">
    <property type="term" value="P:putrescine biosynthetic process from arginine, via ornithine"/>
    <property type="evidence" value="ECO:0007669"/>
    <property type="project" value="TreeGrafter"/>
</dbReference>
<dbReference type="PROSITE" id="PS51186">
    <property type="entry name" value="GNAT"/>
    <property type="match status" value="1"/>
</dbReference>
<dbReference type="InterPro" id="IPR029066">
    <property type="entry name" value="PLP-binding_barrel"/>
</dbReference>
<dbReference type="EC" id="4.1.1.17" evidence="7"/>